<name>A0A1E4SWW8_9ASCO</name>
<evidence type="ECO:0008006" key="3">
    <source>
        <dbReference type="Google" id="ProtNLM"/>
    </source>
</evidence>
<keyword evidence="2" id="KW-1185">Reference proteome</keyword>
<dbReference type="InterPro" id="IPR023674">
    <property type="entry name" value="Ribosomal_uL1-like"/>
</dbReference>
<dbReference type="Pfam" id="PF00687">
    <property type="entry name" value="Ribosomal_L1"/>
    <property type="match status" value="1"/>
</dbReference>
<dbReference type="SUPFAM" id="SSF56808">
    <property type="entry name" value="Ribosomal protein L1"/>
    <property type="match status" value="1"/>
</dbReference>
<organism evidence="1 2">
    <name type="scientific">[Candida] arabinofermentans NRRL YB-2248</name>
    <dbReference type="NCBI Taxonomy" id="983967"/>
    <lineage>
        <taxon>Eukaryota</taxon>
        <taxon>Fungi</taxon>
        <taxon>Dikarya</taxon>
        <taxon>Ascomycota</taxon>
        <taxon>Saccharomycotina</taxon>
        <taxon>Pichiomycetes</taxon>
        <taxon>Pichiales</taxon>
        <taxon>Pichiaceae</taxon>
        <taxon>Ogataea</taxon>
        <taxon>Ogataea/Candida clade</taxon>
    </lineage>
</organism>
<dbReference type="OrthoDB" id="10251727at2759"/>
<evidence type="ECO:0000313" key="2">
    <source>
        <dbReference type="Proteomes" id="UP000094801"/>
    </source>
</evidence>
<evidence type="ECO:0000313" key="1">
    <source>
        <dbReference type="EMBL" id="ODV84005.1"/>
    </source>
</evidence>
<dbReference type="EMBL" id="KV453859">
    <property type="protein sequence ID" value="ODV84005.1"/>
    <property type="molecule type" value="Genomic_DNA"/>
</dbReference>
<gene>
    <name evidence="1" type="ORF">CANARDRAFT_224486</name>
</gene>
<dbReference type="AlphaFoldDB" id="A0A1E4SWW8"/>
<accession>A0A1E4SWW8</accession>
<reference evidence="2" key="1">
    <citation type="submission" date="2016-04" db="EMBL/GenBank/DDBJ databases">
        <title>Comparative genomics of biotechnologically important yeasts.</title>
        <authorList>
            <consortium name="DOE Joint Genome Institute"/>
            <person name="Riley R."/>
            <person name="Haridas S."/>
            <person name="Wolfe K.H."/>
            <person name="Lopes M.R."/>
            <person name="Hittinger C.T."/>
            <person name="Goker M."/>
            <person name="Salamov A."/>
            <person name="Wisecaver J."/>
            <person name="Long T.M."/>
            <person name="Aerts A.L."/>
            <person name="Barry K."/>
            <person name="Choi C."/>
            <person name="Clum A."/>
            <person name="Coughlan A.Y."/>
            <person name="Deshpande S."/>
            <person name="Douglass A.P."/>
            <person name="Hanson S.J."/>
            <person name="Klenk H.-P."/>
            <person name="Labutti K."/>
            <person name="Lapidus A."/>
            <person name="Lindquist E."/>
            <person name="Lipzen A."/>
            <person name="Meier-Kolthoff J.P."/>
            <person name="Ohm R.A."/>
            <person name="Otillar R.P."/>
            <person name="Pangilinan J."/>
            <person name="Peng Y."/>
            <person name="Rokas A."/>
            <person name="Rosa C.A."/>
            <person name="Scheuner C."/>
            <person name="Sibirny A.A."/>
            <person name="Slot J.C."/>
            <person name="Stielow J.B."/>
            <person name="Sun H."/>
            <person name="Kurtzman C.P."/>
            <person name="Blackwell M."/>
            <person name="Grigoriev I.V."/>
            <person name="Jeffries T.W."/>
        </authorList>
    </citation>
    <scope>NUCLEOTIDE SEQUENCE [LARGE SCALE GENOMIC DNA]</scope>
    <source>
        <strain evidence="2">NRRL YB-2248</strain>
    </source>
</reference>
<protein>
    <recommendedName>
        <fullName evidence="3">Ribosomal protein L1</fullName>
    </recommendedName>
</protein>
<sequence length="296" mass="33479">MAIYANPKPAKLVEVKKQKEVSVYKYSVLDEQLQANAIRSLRSLIAHLKSTPSLTSHEPILLVIDTKEPTAKATELVPRIVPVYNALEKPINQKILLITKDPVMTYKGPITEKGSKTENLFHDIMCFKKLKAMSKNNKLMTKLYHENDLVVVDHRVHRLLPTFLSKSIFYKSGQKIPLMIQMARPDPDAKLVKSKKSNKLKDERVEPSYIYKQISSICKNTKFIPSTGNCLTIVIGYSDFKVEKLVENIDCILNYLTDSQFKPVGGIIKKGFKGIDDLHVRTKDSVALPILEKGSN</sequence>
<dbReference type="InterPro" id="IPR028364">
    <property type="entry name" value="Ribosomal_uL1/biogenesis"/>
</dbReference>
<dbReference type="Proteomes" id="UP000094801">
    <property type="component" value="Unassembled WGS sequence"/>
</dbReference>
<proteinExistence type="predicted"/>
<dbReference type="STRING" id="983967.A0A1E4SWW8"/>